<evidence type="ECO:0000256" key="6">
    <source>
        <dbReference type="SAM" id="Phobius"/>
    </source>
</evidence>
<accession>A0A1E7L4H6</accession>
<dbReference type="InterPro" id="IPR010432">
    <property type="entry name" value="RDD"/>
</dbReference>
<comment type="subcellular location">
    <subcellularLocation>
        <location evidence="1">Cell membrane</location>
        <topology evidence="1">Multi-pass membrane protein</topology>
    </subcellularLocation>
</comment>
<comment type="caution">
    <text evidence="8">The sequence shown here is derived from an EMBL/GenBank/DDBJ whole genome shotgun (WGS) entry which is preliminary data.</text>
</comment>
<keyword evidence="9" id="KW-1185">Reference proteome</keyword>
<evidence type="ECO:0000313" key="9">
    <source>
        <dbReference type="Proteomes" id="UP000176005"/>
    </source>
</evidence>
<name>A0A1E7L4H6_9ACTN</name>
<evidence type="ECO:0000256" key="5">
    <source>
        <dbReference type="ARBA" id="ARBA00023136"/>
    </source>
</evidence>
<dbReference type="AlphaFoldDB" id="A0A1E7L4H6"/>
<dbReference type="InterPro" id="IPR051791">
    <property type="entry name" value="Pra-immunoreactive"/>
</dbReference>
<organism evidence="8 9">
    <name type="scientific">Streptomyces nanshensis</name>
    <dbReference type="NCBI Taxonomy" id="518642"/>
    <lineage>
        <taxon>Bacteria</taxon>
        <taxon>Bacillati</taxon>
        <taxon>Actinomycetota</taxon>
        <taxon>Actinomycetes</taxon>
        <taxon>Kitasatosporales</taxon>
        <taxon>Streptomycetaceae</taxon>
        <taxon>Streptomyces</taxon>
    </lineage>
</organism>
<keyword evidence="2" id="KW-1003">Cell membrane</keyword>
<proteinExistence type="predicted"/>
<evidence type="ECO:0000259" key="7">
    <source>
        <dbReference type="Pfam" id="PF06271"/>
    </source>
</evidence>
<feature type="domain" description="RDD" evidence="7">
    <location>
        <begin position="8"/>
        <end position="141"/>
    </location>
</feature>
<keyword evidence="4 6" id="KW-1133">Transmembrane helix</keyword>
<feature type="transmembrane region" description="Helical" evidence="6">
    <location>
        <begin position="106"/>
        <end position="128"/>
    </location>
</feature>
<evidence type="ECO:0000256" key="3">
    <source>
        <dbReference type="ARBA" id="ARBA00022692"/>
    </source>
</evidence>
<keyword evidence="3 6" id="KW-0812">Transmembrane</keyword>
<dbReference type="EMBL" id="LJGW01000252">
    <property type="protein sequence ID" value="OEV11058.1"/>
    <property type="molecule type" value="Genomic_DNA"/>
</dbReference>
<dbReference type="PANTHER" id="PTHR36115">
    <property type="entry name" value="PROLINE-RICH ANTIGEN HOMOLOG-RELATED"/>
    <property type="match status" value="1"/>
</dbReference>
<dbReference type="Proteomes" id="UP000176005">
    <property type="component" value="Unassembled WGS sequence"/>
</dbReference>
<evidence type="ECO:0000256" key="1">
    <source>
        <dbReference type="ARBA" id="ARBA00004651"/>
    </source>
</evidence>
<dbReference type="PATRIC" id="fig|518642.10.peg.2209"/>
<feature type="transmembrane region" description="Helical" evidence="6">
    <location>
        <begin position="22"/>
        <end position="41"/>
    </location>
</feature>
<evidence type="ECO:0000313" key="8">
    <source>
        <dbReference type="EMBL" id="OEV11058.1"/>
    </source>
</evidence>
<feature type="transmembrane region" description="Helical" evidence="6">
    <location>
        <begin position="48"/>
        <end position="67"/>
    </location>
</feature>
<evidence type="ECO:0000256" key="4">
    <source>
        <dbReference type="ARBA" id="ARBA00022989"/>
    </source>
</evidence>
<dbReference type="Pfam" id="PF06271">
    <property type="entry name" value="RDD"/>
    <property type="match status" value="1"/>
</dbReference>
<reference evidence="8 9" key="1">
    <citation type="journal article" date="2016" name="Front. Microbiol.">
        <title>Comparative Genomics Analysis of Streptomyces Species Reveals Their Adaptation to the Marine Environment and Their Diversity at the Genomic Level.</title>
        <authorList>
            <person name="Tian X."/>
            <person name="Zhang Z."/>
            <person name="Yang T."/>
            <person name="Chen M."/>
            <person name="Li J."/>
            <person name="Chen F."/>
            <person name="Yang J."/>
            <person name="Li W."/>
            <person name="Zhang B."/>
            <person name="Zhang Z."/>
            <person name="Wu J."/>
            <person name="Zhang C."/>
            <person name="Long L."/>
            <person name="Xiao J."/>
        </authorList>
    </citation>
    <scope>NUCLEOTIDE SEQUENCE [LARGE SCALE GENOMIC DNA]</scope>
    <source>
        <strain evidence="8 9">SCSIO 10429</strain>
    </source>
</reference>
<protein>
    <recommendedName>
        <fullName evidence="7">RDD domain-containing protein</fullName>
    </recommendedName>
</protein>
<gene>
    <name evidence="8" type="ORF">AN218_14755</name>
</gene>
<sequence>MGATGPLASQGARLGARLIDGVIVIAGAVVIALITAFLAAACGPGSTVGTVISVLGYTILAVALLGYEPYTMWRYGGTVGKLTCGLRVVRLEDGSPLSVGRAIGRAFAPVLIGLIPFAGILNICWCCWDERRQCLHDKVCNTLVVAKT</sequence>
<dbReference type="GO" id="GO:0005886">
    <property type="term" value="C:plasma membrane"/>
    <property type="evidence" value="ECO:0007669"/>
    <property type="project" value="UniProtKB-SubCell"/>
</dbReference>
<evidence type="ECO:0000256" key="2">
    <source>
        <dbReference type="ARBA" id="ARBA00022475"/>
    </source>
</evidence>
<keyword evidence="5 6" id="KW-0472">Membrane</keyword>